<reference evidence="10 11" key="1">
    <citation type="journal article" date="2014" name="Nat. Commun.">
        <title>Molecular traces of alternative social organization in a termite genome.</title>
        <authorList>
            <person name="Terrapon N."/>
            <person name="Li C."/>
            <person name="Robertson H.M."/>
            <person name="Ji L."/>
            <person name="Meng X."/>
            <person name="Booth W."/>
            <person name="Chen Z."/>
            <person name="Childers C.P."/>
            <person name="Glastad K.M."/>
            <person name="Gokhale K."/>
            <person name="Gowin J."/>
            <person name="Gronenberg W."/>
            <person name="Hermansen R.A."/>
            <person name="Hu H."/>
            <person name="Hunt B.G."/>
            <person name="Huylmans A.K."/>
            <person name="Khalil S.M."/>
            <person name="Mitchell R.D."/>
            <person name="Munoz-Torres M.C."/>
            <person name="Mustard J.A."/>
            <person name="Pan H."/>
            <person name="Reese J.T."/>
            <person name="Scharf M.E."/>
            <person name="Sun F."/>
            <person name="Vogel H."/>
            <person name="Xiao J."/>
            <person name="Yang W."/>
            <person name="Yang Z."/>
            <person name="Yang Z."/>
            <person name="Zhou J."/>
            <person name="Zhu J."/>
            <person name="Brent C.S."/>
            <person name="Elsik C.G."/>
            <person name="Goodisman M.A."/>
            <person name="Liberles D.A."/>
            <person name="Roe R.M."/>
            <person name="Vargo E.L."/>
            <person name="Vilcinskas A."/>
            <person name="Wang J."/>
            <person name="Bornberg-Bauer E."/>
            <person name="Korb J."/>
            <person name="Zhang G."/>
            <person name="Liebig J."/>
        </authorList>
    </citation>
    <scope>NUCLEOTIDE SEQUENCE [LARGE SCALE GENOMIC DNA]</scope>
    <source>
        <tissue evidence="10">Whole organism</tissue>
    </source>
</reference>
<dbReference type="InterPro" id="IPR047544">
    <property type="entry name" value="RING-HC_RBR_RNF216"/>
</dbReference>
<comment type="pathway">
    <text evidence="1">Protein modification; protein ubiquitination.</text>
</comment>
<protein>
    <submittedName>
        <fullName evidence="10">E3 ubiquitin-protein ligase</fullName>
    </submittedName>
</protein>
<dbReference type="InterPro" id="IPR047546">
    <property type="entry name" value="Rcat_RBR_RNF216"/>
</dbReference>
<dbReference type="InterPro" id="IPR044066">
    <property type="entry name" value="TRIAD_supradom"/>
</dbReference>
<dbReference type="GO" id="GO:0016740">
    <property type="term" value="F:transferase activity"/>
    <property type="evidence" value="ECO:0007669"/>
    <property type="project" value="UniProtKB-KW"/>
</dbReference>
<keyword evidence="6" id="KW-0833">Ubl conjugation pathway</keyword>
<dbReference type="PANTHER" id="PTHR22770">
    <property type="entry name" value="UBIQUITIN CONJUGATING ENZYME 7 INTERACTING PROTEIN-RELATED"/>
    <property type="match status" value="1"/>
</dbReference>
<dbReference type="SUPFAM" id="SSF57850">
    <property type="entry name" value="RING/U-box"/>
    <property type="match status" value="1"/>
</dbReference>
<feature type="domain" description="RING-type" evidence="9">
    <location>
        <begin position="1119"/>
        <end position="1332"/>
    </location>
</feature>
<keyword evidence="4" id="KW-0677">Repeat</keyword>
<dbReference type="Gene3D" id="3.30.40.10">
    <property type="entry name" value="Zinc/RING finger domain, C3HC4 (zinc finger)"/>
    <property type="match status" value="1"/>
</dbReference>
<keyword evidence="3" id="KW-0479">Metal-binding</keyword>
<feature type="region of interest" description="Disordered" evidence="8">
    <location>
        <begin position="1352"/>
        <end position="1374"/>
    </location>
</feature>
<dbReference type="OrthoDB" id="10009520at2759"/>
<evidence type="ECO:0000256" key="2">
    <source>
        <dbReference type="ARBA" id="ARBA00022679"/>
    </source>
</evidence>
<gene>
    <name evidence="10" type="ORF">L798_03320</name>
</gene>
<evidence type="ECO:0000259" key="9">
    <source>
        <dbReference type="PROSITE" id="PS51873"/>
    </source>
</evidence>
<dbReference type="Pfam" id="PF26200">
    <property type="entry name" value="Rcat_RNF216"/>
    <property type="match status" value="1"/>
</dbReference>
<dbReference type="InterPro" id="IPR051628">
    <property type="entry name" value="LUBAC_E3_Ligases"/>
</dbReference>
<dbReference type="Proteomes" id="UP000027135">
    <property type="component" value="Unassembled WGS sequence"/>
</dbReference>
<keyword evidence="7" id="KW-0862">Zinc</keyword>
<dbReference type="InterPro" id="IPR047545">
    <property type="entry name" value="BRcat_RBR_RNF216"/>
</dbReference>
<evidence type="ECO:0000313" key="11">
    <source>
        <dbReference type="Proteomes" id="UP000027135"/>
    </source>
</evidence>
<dbReference type="STRING" id="136037.A0A067RQ30"/>
<keyword evidence="2" id="KW-0808">Transferase</keyword>
<keyword evidence="5" id="KW-0863">Zinc-finger</keyword>
<dbReference type="CDD" id="cd20339">
    <property type="entry name" value="BRcat_RBR_RNF216"/>
    <property type="match status" value="1"/>
</dbReference>
<name>A0A067RQ30_ZOONE</name>
<dbReference type="Gene3D" id="1.20.120.1750">
    <property type="match status" value="1"/>
</dbReference>
<dbReference type="InParanoid" id="A0A067RQ30"/>
<dbReference type="CDD" id="cd20353">
    <property type="entry name" value="Rcat_RBR_RNF216"/>
    <property type="match status" value="1"/>
</dbReference>
<evidence type="ECO:0000313" key="10">
    <source>
        <dbReference type="EMBL" id="KDR21849.1"/>
    </source>
</evidence>
<evidence type="ECO:0000256" key="4">
    <source>
        <dbReference type="ARBA" id="ARBA00022737"/>
    </source>
</evidence>
<evidence type="ECO:0000256" key="6">
    <source>
        <dbReference type="ARBA" id="ARBA00022786"/>
    </source>
</evidence>
<evidence type="ECO:0000256" key="3">
    <source>
        <dbReference type="ARBA" id="ARBA00022723"/>
    </source>
</evidence>
<dbReference type="GO" id="GO:0008270">
    <property type="term" value="F:zinc ion binding"/>
    <property type="evidence" value="ECO:0007669"/>
    <property type="project" value="UniProtKB-KW"/>
</dbReference>
<evidence type="ECO:0000256" key="5">
    <source>
        <dbReference type="ARBA" id="ARBA00022771"/>
    </source>
</evidence>
<dbReference type="EMBL" id="KK852533">
    <property type="protein sequence ID" value="KDR21849.1"/>
    <property type="molecule type" value="Genomic_DNA"/>
</dbReference>
<organism evidence="10 11">
    <name type="scientific">Zootermopsis nevadensis</name>
    <name type="common">Dampwood termite</name>
    <dbReference type="NCBI Taxonomy" id="136037"/>
    <lineage>
        <taxon>Eukaryota</taxon>
        <taxon>Metazoa</taxon>
        <taxon>Ecdysozoa</taxon>
        <taxon>Arthropoda</taxon>
        <taxon>Hexapoda</taxon>
        <taxon>Insecta</taxon>
        <taxon>Pterygota</taxon>
        <taxon>Neoptera</taxon>
        <taxon>Polyneoptera</taxon>
        <taxon>Dictyoptera</taxon>
        <taxon>Blattodea</taxon>
        <taxon>Blattoidea</taxon>
        <taxon>Termitoidae</taxon>
        <taxon>Termopsidae</taxon>
        <taxon>Zootermopsis</taxon>
    </lineage>
</organism>
<dbReference type="PANTHER" id="PTHR22770:SF47">
    <property type="entry name" value="E3 UBIQUITIN-PROTEIN LIGASE RNF216"/>
    <property type="match status" value="1"/>
</dbReference>
<evidence type="ECO:0000256" key="1">
    <source>
        <dbReference type="ARBA" id="ARBA00004906"/>
    </source>
</evidence>
<dbReference type="PROSITE" id="PS51873">
    <property type="entry name" value="TRIAD"/>
    <property type="match status" value="1"/>
</dbReference>
<evidence type="ECO:0000256" key="8">
    <source>
        <dbReference type="SAM" id="MobiDB-lite"/>
    </source>
</evidence>
<dbReference type="CDD" id="cd16630">
    <property type="entry name" value="RING-HC_RBR_RNF216"/>
    <property type="match status" value="1"/>
</dbReference>
<dbReference type="InterPro" id="IPR013083">
    <property type="entry name" value="Znf_RING/FYVE/PHD"/>
</dbReference>
<evidence type="ECO:0000256" key="7">
    <source>
        <dbReference type="ARBA" id="ARBA00022833"/>
    </source>
</evidence>
<proteinExistence type="predicted"/>
<accession>A0A067RQ30</accession>
<dbReference type="eggNOG" id="KOG1812">
    <property type="taxonomic scope" value="Eukaryota"/>
</dbReference>
<keyword evidence="11" id="KW-1185">Reference proteome</keyword>
<sequence>MAEVNTKEMVSVTKEEMMDLNMEDMADFDIPMMSQVTVDDLMADVAEVQTILQCNNIGQTVDVNEIYEKLEELMYIKREVRIEYVATQLIYKSGIIDEPNVAPQEGVFRFTLRSNEDNLVENTGWSQERVPVSEISGCDTPCQNDVPFSNVIATAYDESVSVHPHELSQNFVSLPEPVTISQALTDDQNQLNSETIDLDIHHGCCRESSTDADTLIKEAKLIYNIFPHHDFEQIYACLRANKDSDTRVDDVTEMFLQTETKRGLAQLPCTEVAVIGGINTRLVDTVQTNPLSICAPSVFVFTATSNNDRMCHAKATAVHEKLKSNKYSVTASAMFPQRTSKDADLTHGNFSNSEVTDKGGCLESVESSNIFHFGNYIEKSHKIISEKLEMEAQHNEDDLFEKTVEVTGSSVQQKRSEEGLEQKQSEECVGDMLLFVEQKINAEVAPVCIRQKLSDKSLEVTPFFVEQTKLEESIKITPLSVEQKVSEQGSLSRDVITELAVSKCGDDVLDLIASDTDEDDTLSYASCKDLDVNVIVLKQETDKYNSEHTLMHQDGPNLITNREVDENVDFVVVQKSDVKLIDSGEDIDSIITDFKMIFPESDTDESKMLENRSRLDELSSVTDVEVEHNVTAVAETEDQCSTSFDSTCSDDFINFLDSLDEEHEDDSIVAKLHELFPDARMDYLIKISLQFDSLTDMASKVLESLEAEENDVGDMLSKAETPVSASLPAPSSQGCRKKEITYKEFESSLPHVDHEILMEIWNEIGTDYNAVKEFIAQHTQETSNDNQYHMLLSLFPQADPAFLREKCSVIGSDEDALKDFIEEQLQNKTATQYHMLQDIFPEADSTYLHEKCTEIGDDETAMREFVVEHLKKNEGDDSYHTLLAVFPEADPVFLREAAERIGDDDDAMKVFVAELLEEVDGVKFQTLLAVLPDADPDYLHATFEKIGNDEESVKVFLLEALENKEYPTREAFLKRQEMASLQRKYKEEFSIEDFIEMFPDPRKHFYEENNSNSSELIRNHGIAYLETRYRRIALEDIRTSFKNKNYNLTLTCRELDKWNGPICLLRETFNYTVPNTDDIPVSYLQEVAFIENEERIKDFIIMKEQRKKEAFKLAKRKGELLECMCCFDPDVMAEDMATCTDGHLFCKECIRRSAEVAIGSAQSGCSCLTNCNAEFSLKVLRTVLTPTVFSRVVHIKQLEEVQAAGIEDLESCPFCDFATIPPSDSKVFLCYNPKCMRDSCRECKRPSHIPLHCDEVESKEVKMRTFIENRMTDALVRTCWKCKKKFIKEVGCNKMTCTCGAFMCYICRLPVTDYSHFNGDGGTEFHKCPLYSDLQVIHDVAVQEEGIKAKKEVQAQNPDIELKHDPTEPSGTPQ</sequence>